<name>A0ABX0JKB5_9PROT</name>
<dbReference type="Pfam" id="PF08352">
    <property type="entry name" value="oligo_HPY"/>
    <property type="match status" value="2"/>
</dbReference>
<keyword evidence="4" id="KW-0547">Nucleotide-binding</keyword>
<evidence type="ECO:0000256" key="1">
    <source>
        <dbReference type="ARBA" id="ARBA00004417"/>
    </source>
</evidence>
<evidence type="ECO:0000313" key="8">
    <source>
        <dbReference type="EMBL" id="NHN83233.1"/>
    </source>
</evidence>
<evidence type="ECO:0000256" key="3">
    <source>
        <dbReference type="ARBA" id="ARBA00022448"/>
    </source>
</evidence>
<dbReference type="PANTHER" id="PTHR43776:SF7">
    <property type="entry name" value="D,D-DIPEPTIDE TRANSPORT ATP-BINDING PROTEIN DDPF-RELATED"/>
    <property type="match status" value="1"/>
</dbReference>
<keyword evidence="5 8" id="KW-0067">ATP-binding</keyword>
<feature type="region of interest" description="Disordered" evidence="6">
    <location>
        <begin position="284"/>
        <end position="338"/>
    </location>
</feature>
<dbReference type="PROSITE" id="PS00211">
    <property type="entry name" value="ABC_TRANSPORTER_1"/>
    <property type="match status" value="1"/>
</dbReference>
<protein>
    <submittedName>
        <fullName evidence="8">ATP-binding cassette domain-containing protein</fullName>
    </submittedName>
</protein>
<evidence type="ECO:0000256" key="4">
    <source>
        <dbReference type="ARBA" id="ARBA00022741"/>
    </source>
</evidence>
<dbReference type="GO" id="GO:0005524">
    <property type="term" value="F:ATP binding"/>
    <property type="evidence" value="ECO:0007669"/>
    <property type="project" value="UniProtKB-KW"/>
</dbReference>
<evidence type="ECO:0000256" key="6">
    <source>
        <dbReference type="SAM" id="MobiDB-lite"/>
    </source>
</evidence>
<evidence type="ECO:0000259" key="7">
    <source>
        <dbReference type="PROSITE" id="PS50893"/>
    </source>
</evidence>
<comment type="subcellular location">
    <subcellularLocation>
        <location evidence="1">Cell inner membrane</location>
        <topology evidence="1">Peripheral membrane protein</topology>
    </subcellularLocation>
</comment>
<dbReference type="PROSITE" id="PS50893">
    <property type="entry name" value="ABC_TRANSPORTER_2"/>
    <property type="match status" value="1"/>
</dbReference>
<dbReference type="InterPro" id="IPR050319">
    <property type="entry name" value="ABC_transp_ATP-bind"/>
</dbReference>
<feature type="compositionally biased region" description="Polar residues" evidence="6">
    <location>
        <begin position="293"/>
        <end position="309"/>
    </location>
</feature>
<dbReference type="InterPro" id="IPR003439">
    <property type="entry name" value="ABC_transporter-like_ATP-bd"/>
</dbReference>
<dbReference type="SUPFAM" id="SSF52540">
    <property type="entry name" value="P-loop containing nucleoside triphosphate hydrolases"/>
    <property type="match status" value="1"/>
</dbReference>
<feature type="domain" description="ABC transporter" evidence="7">
    <location>
        <begin position="12"/>
        <end position="262"/>
    </location>
</feature>
<dbReference type="InterPro" id="IPR003593">
    <property type="entry name" value="AAA+_ATPase"/>
</dbReference>
<keyword evidence="3" id="KW-0813">Transport</keyword>
<feature type="region of interest" description="Disordered" evidence="6">
    <location>
        <begin position="383"/>
        <end position="403"/>
    </location>
</feature>
<dbReference type="SMART" id="SM00382">
    <property type="entry name" value="AAA"/>
    <property type="match status" value="1"/>
</dbReference>
<dbReference type="Pfam" id="PF00005">
    <property type="entry name" value="ABC_tran"/>
    <property type="match status" value="1"/>
</dbReference>
<dbReference type="Gene3D" id="3.40.50.300">
    <property type="entry name" value="P-loop containing nucleotide triphosphate hydrolases"/>
    <property type="match status" value="1"/>
</dbReference>
<feature type="compositionally biased region" description="Basic and acidic residues" evidence="6">
    <location>
        <begin position="393"/>
        <end position="403"/>
    </location>
</feature>
<sequence length="403" mass="43129">MTESPLTESPLLDVRNLTKTYTRRKGLFGKKETFIALDDVSFSVRAGEVLGIVGESGSGKSTAGRAIVNILKRTSGDIRFEGADPATMDKPALRAFRRRVQMIFQDPYASLNPRMTVEQLLRTPLTIHNLTATPEEDRKKLVTALDLVGLPETLLGRYPHEFSGGQRQRLNIARALMLNPALVVADEAVSALDVSVQAQVVNLFMDLRERLGIAIVFIAHDLPVVGVISDRIAVMYRGRIVELGETLALFTRPRHPYTAMLLNAAPAPDSTAISASGGISGSRCTSHPGISISGDSTFTGGTPIGSTPMGSHAPGNHAPHTGAPATEQPPEDEPADVTTGCAFRPRCPHAIAACAVEKPPVRTLPDGHMTACLRDDLVIDGPLAGKSPAPEPCYRERNTSHGT</sequence>
<dbReference type="CDD" id="cd03257">
    <property type="entry name" value="ABC_NikE_OppD_transporters"/>
    <property type="match status" value="1"/>
</dbReference>
<dbReference type="Proteomes" id="UP000635278">
    <property type="component" value="Unassembled WGS sequence"/>
</dbReference>
<organism evidence="8 9">
    <name type="scientific">Acetobacter musti</name>
    <dbReference type="NCBI Taxonomy" id="864732"/>
    <lineage>
        <taxon>Bacteria</taxon>
        <taxon>Pseudomonadati</taxon>
        <taxon>Pseudomonadota</taxon>
        <taxon>Alphaproteobacteria</taxon>
        <taxon>Acetobacterales</taxon>
        <taxon>Acetobacteraceae</taxon>
        <taxon>Acetobacter</taxon>
    </lineage>
</organism>
<evidence type="ECO:0000313" key="9">
    <source>
        <dbReference type="Proteomes" id="UP000635278"/>
    </source>
</evidence>
<dbReference type="InterPro" id="IPR017871">
    <property type="entry name" value="ABC_transporter-like_CS"/>
</dbReference>
<dbReference type="InterPro" id="IPR027417">
    <property type="entry name" value="P-loop_NTPase"/>
</dbReference>
<dbReference type="RefSeq" id="WP_173581668.1">
    <property type="nucleotide sequence ID" value="NZ_WOTB01000001.1"/>
</dbReference>
<reference evidence="8 9" key="1">
    <citation type="journal article" date="2020" name="Int. J. Syst. Evol. Microbiol.">
        <title>Novel acetic acid bacteria from cider fermentations: Acetobacter conturbans sp. nov. and Acetobacter fallax sp. nov.</title>
        <authorList>
            <person name="Sombolestani A.S."/>
            <person name="Cleenwerck I."/>
            <person name="Cnockaert M."/>
            <person name="Borremans W."/>
            <person name="Wieme A.D."/>
            <person name="De Vuyst L."/>
            <person name="Vandamme P."/>
        </authorList>
    </citation>
    <scope>NUCLEOTIDE SEQUENCE [LARGE SCALE GENOMIC DNA]</scope>
    <source>
        <strain evidence="8 9">LMG 30640</strain>
    </source>
</reference>
<comment type="similarity">
    <text evidence="2">Belongs to the ABC transporter superfamily.</text>
</comment>
<dbReference type="PANTHER" id="PTHR43776">
    <property type="entry name" value="TRANSPORT ATP-BINDING PROTEIN"/>
    <property type="match status" value="1"/>
</dbReference>
<evidence type="ECO:0000256" key="5">
    <source>
        <dbReference type="ARBA" id="ARBA00022840"/>
    </source>
</evidence>
<dbReference type="EMBL" id="WOTB01000001">
    <property type="protein sequence ID" value="NHN83233.1"/>
    <property type="molecule type" value="Genomic_DNA"/>
</dbReference>
<evidence type="ECO:0000256" key="2">
    <source>
        <dbReference type="ARBA" id="ARBA00005417"/>
    </source>
</evidence>
<accession>A0ABX0JKB5</accession>
<proteinExistence type="inferred from homology"/>
<gene>
    <name evidence="8" type="ORF">GOB93_01070</name>
</gene>
<comment type="caution">
    <text evidence="8">The sequence shown here is derived from an EMBL/GenBank/DDBJ whole genome shotgun (WGS) entry which is preliminary data.</text>
</comment>
<dbReference type="InterPro" id="IPR013563">
    <property type="entry name" value="Oligopep_ABC_C"/>
</dbReference>
<keyword evidence="9" id="KW-1185">Reference proteome</keyword>